<comment type="similarity">
    <text evidence="1">Belongs to the mycobacterial PPE family.</text>
</comment>
<dbReference type="SUPFAM" id="SSF140459">
    <property type="entry name" value="PE/PPE dimer-like"/>
    <property type="match status" value="1"/>
</dbReference>
<evidence type="ECO:0000256" key="1">
    <source>
        <dbReference type="ARBA" id="ARBA00010652"/>
    </source>
</evidence>
<sequence>MNFAMLPPEVNSGRMYHGPGSTSLAGAVAAWDRLAVRLCAAAADYRAVTAQLHAVCTDPATRGMAASAAAYTDWLHAAAGHAESAAVHAAAAVRAHRAALTAMVPPPVIAANRTRRTSLAAANCLGQSATQIAQTEADYERMWARDAEAMYAYARACADVSPLAPFAPPPSAGRVHGDGSGPWRLTSAPEVVSSGRRVMAAIPDALLAVSVSPLASFDVSLSPVTAPLSRLSSLSAPSGIAISHLNSLNKAAALRCLFPNRGGADGAPIGARAGRSASIGALSVPQVWSAAATPPAVYRGTVA</sequence>
<dbReference type="OrthoDB" id="4753774at2"/>
<dbReference type="GO" id="GO:0052572">
    <property type="term" value="P:response to host immune response"/>
    <property type="evidence" value="ECO:0007669"/>
    <property type="project" value="TreeGrafter"/>
</dbReference>
<evidence type="ECO:0000313" key="4">
    <source>
        <dbReference type="Proteomes" id="UP000198875"/>
    </source>
</evidence>
<dbReference type="Gene3D" id="1.20.1260.20">
    <property type="entry name" value="PPE superfamily"/>
    <property type="match status" value="1"/>
</dbReference>
<protein>
    <submittedName>
        <fullName evidence="3">PPE family protein</fullName>
    </submittedName>
</protein>
<reference evidence="3 4" key="1">
    <citation type="submission" date="2015-03" db="EMBL/GenBank/DDBJ databases">
        <authorList>
            <person name="Murphy D."/>
        </authorList>
    </citation>
    <scope>NUCLEOTIDE SEQUENCE [LARGE SCALE GENOMIC DNA]</scope>
    <source>
        <strain evidence="3 4">DSM 44277</strain>
    </source>
</reference>
<evidence type="ECO:0000313" key="3">
    <source>
        <dbReference type="EMBL" id="CPR12562.1"/>
    </source>
</evidence>
<dbReference type="Pfam" id="PF00823">
    <property type="entry name" value="PPE"/>
    <property type="match status" value="1"/>
</dbReference>
<dbReference type="RefSeq" id="WP_085180808.1">
    <property type="nucleotide sequence ID" value="NZ_CSTD01000004.1"/>
</dbReference>
<gene>
    <name evidence="3" type="ORF">BN971_03861</name>
</gene>
<evidence type="ECO:0000259" key="2">
    <source>
        <dbReference type="Pfam" id="PF00823"/>
    </source>
</evidence>
<organism evidence="3 4">
    <name type="scientific">Mycobacterium bohemicum DSM 44277</name>
    <dbReference type="NCBI Taxonomy" id="1236609"/>
    <lineage>
        <taxon>Bacteria</taxon>
        <taxon>Bacillati</taxon>
        <taxon>Actinomycetota</taxon>
        <taxon>Actinomycetes</taxon>
        <taxon>Mycobacteriales</taxon>
        <taxon>Mycobacteriaceae</taxon>
        <taxon>Mycobacterium</taxon>
    </lineage>
</organism>
<dbReference type="PANTHER" id="PTHR46766:SF1">
    <property type="entry name" value="GLUTAMINE-RICH PROTEIN 2"/>
    <property type="match status" value="1"/>
</dbReference>
<dbReference type="PANTHER" id="PTHR46766">
    <property type="entry name" value="GLUTAMINE-RICH PROTEIN 2"/>
    <property type="match status" value="1"/>
</dbReference>
<dbReference type="InterPro" id="IPR038332">
    <property type="entry name" value="PPE_sf"/>
</dbReference>
<dbReference type="InterPro" id="IPR000030">
    <property type="entry name" value="PPE_dom"/>
</dbReference>
<dbReference type="Proteomes" id="UP000198875">
    <property type="component" value="Unassembled WGS sequence"/>
</dbReference>
<name>A0A0U0WD89_MYCBE</name>
<feature type="domain" description="PPE" evidence="2">
    <location>
        <begin position="2"/>
        <end position="160"/>
    </location>
</feature>
<dbReference type="AlphaFoldDB" id="A0A0U0WD89"/>
<dbReference type="EMBL" id="CSTD01000004">
    <property type="protein sequence ID" value="CPR12562.1"/>
    <property type="molecule type" value="Genomic_DNA"/>
</dbReference>
<accession>A0A0U0WD89</accession>
<proteinExistence type="inferred from homology"/>